<evidence type="ECO:0000256" key="1">
    <source>
        <dbReference type="SAM" id="MobiDB-lite"/>
    </source>
</evidence>
<feature type="region of interest" description="Disordered" evidence="1">
    <location>
        <begin position="38"/>
        <end position="60"/>
    </location>
</feature>
<protein>
    <submittedName>
        <fullName evidence="2">Uncharacterized protein</fullName>
    </submittedName>
</protein>
<dbReference type="AlphaFoldDB" id="A0A5B7JVK6"/>
<name>A0A5B7JVK6_PORTR</name>
<proteinExistence type="predicted"/>
<reference evidence="2 3" key="1">
    <citation type="submission" date="2019-05" db="EMBL/GenBank/DDBJ databases">
        <title>Another draft genome of Portunus trituberculatus and its Hox gene families provides insights of decapod evolution.</title>
        <authorList>
            <person name="Jeong J.-H."/>
            <person name="Song I."/>
            <person name="Kim S."/>
            <person name="Choi T."/>
            <person name="Kim D."/>
            <person name="Ryu S."/>
            <person name="Kim W."/>
        </authorList>
    </citation>
    <scope>NUCLEOTIDE SEQUENCE [LARGE SCALE GENOMIC DNA]</scope>
    <source>
        <tissue evidence="2">Muscle</tissue>
    </source>
</reference>
<gene>
    <name evidence="2" type="ORF">E2C01_092488</name>
</gene>
<organism evidence="2 3">
    <name type="scientific">Portunus trituberculatus</name>
    <name type="common">Swimming crab</name>
    <name type="synonym">Neptunus trituberculatus</name>
    <dbReference type="NCBI Taxonomy" id="210409"/>
    <lineage>
        <taxon>Eukaryota</taxon>
        <taxon>Metazoa</taxon>
        <taxon>Ecdysozoa</taxon>
        <taxon>Arthropoda</taxon>
        <taxon>Crustacea</taxon>
        <taxon>Multicrustacea</taxon>
        <taxon>Malacostraca</taxon>
        <taxon>Eumalacostraca</taxon>
        <taxon>Eucarida</taxon>
        <taxon>Decapoda</taxon>
        <taxon>Pleocyemata</taxon>
        <taxon>Brachyura</taxon>
        <taxon>Eubrachyura</taxon>
        <taxon>Portunoidea</taxon>
        <taxon>Portunidae</taxon>
        <taxon>Portuninae</taxon>
        <taxon>Portunus</taxon>
    </lineage>
</organism>
<dbReference type="Proteomes" id="UP000324222">
    <property type="component" value="Unassembled WGS sequence"/>
</dbReference>
<evidence type="ECO:0000313" key="2">
    <source>
        <dbReference type="EMBL" id="MPC97187.1"/>
    </source>
</evidence>
<keyword evidence="3" id="KW-1185">Reference proteome</keyword>
<accession>A0A5B7JVK6</accession>
<feature type="compositionally biased region" description="Basic and acidic residues" evidence="1">
    <location>
        <begin position="44"/>
        <end position="60"/>
    </location>
</feature>
<sequence>MTEGRNHHESHSGARTLRLHLCPNPLHHCATVIHPWRFEPSSPAHRDTKKPDLKRPSLVL</sequence>
<comment type="caution">
    <text evidence="2">The sequence shown here is derived from an EMBL/GenBank/DDBJ whole genome shotgun (WGS) entry which is preliminary data.</text>
</comment>
<evidence type="ECO:0000313" key="3">
    <source>
        <dbReference type="Proteomes" id="UP000324222"/>
    </source>
</evidence>
<dbReference type="EMBL" id="VSRR010108927">
    <property type="protein sequence ID" value="MPC97187.1"/>
    <property type="molecule type" value="Genomic_DNA"/>
</dbReference>